<dbReference type="PANTHER" id="PTHR43221">
    <property type="entry name" value="PROTEASE HTPX"/>
    <property type="match status" value="1"/>
</dbReference>
<dbReference type="GO" id="GO:0006508">
    <property type="term" value="P:proteolysis"/>
    <property type="evidence" value="ECO:0007669"/>
    <property type="project" value="UniProtKB-KW"/>
</dbReference>
<feature type="transmembrane region" description="Helical" evidence="12">
    <location>
        <begin position="153"/>
        <end position="170"/>
    </location>
</feature>
<evidence type="ECO:0000256" key="7">
    <source>
        <dbReference type="ARBA" id="ARBA00022801"/>
    </source>
</evidence>
<feature type="domain" description="Peptidase M48" evidence="13">
    <location>
        <begin position="78"/>
        <end position="295"/>
    </location>
</feature>
<dbReference type="Proteomes" id="UP000178117">
    <property type="component" value="Unassembled WGS sequence"/>
</dbReference>
<evidence type="ECO:0000313" key="15">
    <source>
        <dbReference type="Proteomes" id="UP000178117"/>
    </source>
</evidence>
<dbReference type="CDD" id="cd07340">
    <property type="entry name" value="M48B_Htpx_like"/>
    <property type="match status" value="1"/>
</dbReference>
<dbReference type="InterPro" id="IPR022919">
    <property type="entry name" value="Pept_M48_protease_HtpX"/>
</dbReference>
<dbReference type="EMBL" id="MGJZ01000028">
    <property type="protein sequence ID" value="OGN16643.1"/>
    <property type="molecule type" value="Genomic_DNA"/>
</dbReference>
<evidence type="ECO:0000256" key="2">
    <source>
        <dbReference type="ARBA" id="ARBA00009779"/>
    </source>
</evidence>
<dbReference type="AlphaFoldDB" id="A0A1F8FTZ3"/>
<dbReference type="EC" id="3.4.24.-" evidence="12"/>
<evidence type="ECO:0000256" key="11">
    <source>
        <dbReference type="ARBA" id="ARBA00023136"/>
    </source>
</evidence>
<keyword evidence="5 12" id="KW-0812">Transmembrane</keyword>
<evidence type="ECO:0000256" key="3">
    <source>
        <dbReference type="ARBA" id="ARBA00022475"/>
    </source>
</evidence>
<dbReference type="InterPro" id="IPR050083">
    <property type="entry name" value="HtpX_protease"/>
</dbReference>
<comment type="similarity">
    <text evidence="2 12">Belongs to the peptidase M48B family.</text>
</comment>
<name>A0A1F8FTZ3_9BACT</name>
<dbReference type="GO" id="GO:0004222">
    <property type="term" value="F:metalloendopeptidase activity"/>
    <property type="evidence" value="ECO:0007669"/>
    <property type="project" value="UniProtKB-UniRule"/>
</dbReference>
<evidence type="ECO:0000256" key="10">
    <source>
        <dbReference type="ARBA" id="ARBA00023049"/>
    </source>
</evidence>
<dbReference type="HAMAP" id="MF_00188">
    <property type="entry name" value="Pept_M48_protease_HtpX"/>
    <property type="match status" value="1"/>
</dbReference>
<keyword evidence="4 12" id="KW-0645">Protease</keyword>
<dbReference type="GO" id="GO:0008270">
    <property type="term" value="F:zinc ion binding"/>
    <property type="evidence" value="ECO:0007669"/>
    <property type="project" value="UniProtKB-UniRule"/>
</dbReference>
<keyword evidence="9 12" id="KW-1133">Transmembrane helix</keyword>
<feature type="binding site" evidence="12">
    <location>
        <position position="147"/>
    </location>
    <ligand>
        <name>Zn(2+)</name>
        <dbReference type="ChEBI" id="CHEBI:29105"/>
        <note>catalytic</note>
    </ligand>
</feature>
<evidence type="ECO:0000256" key="5">
    <source>
        <dbReference type="ARBA" id="ARBA00022692"/>
    </source>
</evidence>
<dbReference type="InterPro" id="IPR001915">
    <property type="entry name" value="Peptidase_M48"/>
</dbReference>
<keyword evidence="3 12" id="KW-1003">Cell membrane</keyword>
<keyword evidence="7 12" id="KW-0378">Hydrolase</keyword>
<organism evidence="14 15">
    <name type="scientific">Candidatus Yanofskybacteria bacterium RIFCSPHIGHO2_02_FULL_50_12</name>
    <dbReference type="NCBI Taxonomy" id="1802685"/>
    <lineage>
        <taxon>Bacteria</taxon>
        <taxon>Candidatus Yanofskyibacteriota</taxon>
    </lineage>
</organism>
<feature type="transmembrane region" description="Helical" evidence="12">
    <location>
        <begin position="16"/>
        <end position="36"/>
    </location>
</feature>
<reference evidence="14 15" key="1">
    <citation type="journal article" date="2016" name="Nat. Commun.">
        <title>Thousands of microbial genomes shed light on interconnected biogeochemical processes in an aquifer system.</title>
        <authorList>
            <person name="Anantharaman K."/>
            <person name="Brown C.T."/>
            <person name="Hug L.A."/>
            <person name="Sharon I."/>
            <person name="Castelle C.J."/>
            <person name="Probst A.J."/>
            <person name="Thomas B.C."/>
            <person name="Singh A."/>
            <person name="Wilkins M.J."/>
            <person name="Karaoz U."/>
            <person name="Brodie E.L."/>
            <person name="Williams K.H."/>
            <person name="Hubbard S.S."/>
            <person name="Banfield J.F."/>
        </authorList>
    </citation>
    <scope>NUCLEOTIDE SEQUENCE [LARGE SCALE GENOMIC DNA]</scope>
</reference>
<gene>
    <name evidence="12" type="primary">htpX</name>
    <name evidence="14" type="ORF">A3C88_02275</name>
</gene>
<sequence length="303" mass="33220">MANLYTHKDSNIRKTWLLLAVFFVFIIAIGWIFAQAYGSPEILYIAVGISLVMNILSYWYSDKVAIAMSGAKPVSREENQYLYRIVENLCITAGLPVPKLYIIQSPQINAFATGRNPQNAAIAVTTGSLEKLANEELEGVLAHELSHIGNRDILVSTVVVILAGVISILADMFLRMSMFGGSDRESRGGAIALIIGLVAAILAPIAAMLIQLAVSRKREYLADASGALLTRYPEGLANALEKISQDGTRLKHAHNATAHMYISNPFKGKEGYSWFARLFMTHPPLSDRIRVLRQMESSGALPE</sequence>
<dbReference type="STRING" id="1802685.A3C88_02275"/>
<evidence type="ECO:0000256" key="1">
    <source>
        <dbReference type="ARBA" id="ARBA00004651"/>
    </source>
</evidence>
<evidence type="ECO:0000259" key="13">
    <source>
        <dbReference type="Pfam" id="PF01435"/>
    </source>
</evidence>
<evidence type="ECO:0000256" key="4">
    <source>
        <dbReference type="ARBA" id="ARBA00022670"/>
    </source>
</evidence>
<dbReference type="Gene3D" id="3.30.2010.10">
    <property type="entry name" value="Metalloproteases ('zincins'), catalytic domain"/>
    <property type="match status" value="1"/>
</dbReference>
<keyword evidence="10 12" id="KW-0482">Metalloprotease</keyword>
<dbReference type="PANTHER" id="PTHR43221:SF1">
    <property type="entry name" value="PROTEASE HTPX"/>
    <property type="match status" value="1"/>
</dbReference>
<keyword evidence="11 12" id="KW-0472">Membrane</keyword>
<evidence type="ECO:0000313" key="14">
    <source>
        <dbReference type="EMBL" id="OGN16643.1"/>
    </source>
</evidence>
<evidence type="ECO:0000256" key="8">
    <source>
        <dbReference type="ARBA" id="ARBA00022833"/>
    </source>
</evidence>
<comment type="caution">
    <text evidence="14">The sequence shown here is derived from an EMBL/GenBank/DDBJ whole genome shotgun (WGS) entry which is preliminary data.</text>
</comment>
<evidence type="ECO:0000256" key="12">
    <source>
        <dbReference type="HAMAP-Rule" id="MF_00188"/>
    </source>
</evidence>
<protein>
    <recommendedName>
        <fullName evidence="12">Protease HtpX homolog</fullName>
        <ecNumber evidence="12">3.4.24.-</ecNumber>
    </recommendedName>
</protein>
<proteinExistence type="inferred from homology"/>
<keyword evidence="6 12" id="KW-0479">Metal-binding</keyword>
<feature type="active site" evidence="12">
    <location>
        <position position="144"/>
    </location>
</feature>
<feature type="transmembrane region" description="Helical" evidence="12">
    <location>
        <begin position="42"/>
        <end position="60"/>
    </location>
</feature>
<evidence type="ECO:0000256" key="6">
    <source>
        <dbReference type="ARBA" id="ARBA00022723"/>
    </source>
</evidence>
<feature type="binding site" evidence="12">
    <location>
        <position position="219"/>
    </location>
    <ligand>
        <name>Zn(2+)</name>
        <dbReference type="ChEBI" id="CHEBI:29105"/>
        <note>catalytic</note>
    </ligand>
</feature>
<dbReference type="GO" id="GO:0005886">
    <property type="term" value="C:plasma membrane"/>
    <property type="evidence" value="ECO:0007669"/>
    <property type="project" value="UniProtKB-SubCell"/>
</dbReference>
<feature type="binding site" evidence="12">
    <location>
        <position position="143"/>
    </location>
    <ligand>
        <name>Zn(2+)</name>
        <dbReference type="ChEBI" id="CHEBI:29105"/>
        <note>catalytic</note>
    </ligand>
</feature>
<accession>A0A1F8FTZ3</accession>
<comment type="cofactor">
    <cofactor evidence="12">
        <name>Zn(2+)</name>
        <dbReference type="ChEBI" id="CHEBI:29105"/>
    </cofactor>
    <text evidence="12">Binds 1 zinc ion per subunit.</text>
</comment>
<dbReference type="Pfam" id="PF01435">
    <property type="entry name" value="Peptidase_M48"/>
    <property type="match status" value="1"/>
</dbReference>
<feature type="transmembrane region" description="Helical" evidence="12">
    <location>
        <begin position="190"/>
        <end position="210"/>
    </location>
</feature>
<comment type="subcellular location">
    <subcellularLocation>
        <location evidence="1 12">Cell membrane</location>
        <topology evidence="1 12">Multi-pass membrane protein</topology>
    </subcellularLocation>
</comment>
<evidence type="ECO:0000256" key="9">
    <source>
        <dbReference type="ARBA" id="ARBA00022989"/>
    </source>
</evidence>
<keyword evidence="8 12" id="KW-0862">Zinc</keyword>